<keyword evidence="2" id="KW-0472">Membrane</keyword>
<evidence type="ECO:0000313" key="4">
    <source>
        <dbReference type="EMBL" id="RRJ83157.1"/>
    </source>
</evidence>
<feature type="region of interest" description="Disordered" evidence="1">
    <location>
        <begin position="388"/>
        <end position="427"/>
    </location>
</feature>
<sequence length="517" mass="56123">MSQDGDLQVDGKLFRQRLEDALQDTGPLREPFFSGAGRAEVLGKLDHLIQFSDLILVVSAPLGGGKSRLYREFIERQDKRTPLIRCDQALTATPQELAALLQGSAGLQELPPAREVSQLLERLQQHLRQPLLMVIDDAQELPQESWQFLLSLVKGAREVGVHIRVVVFADTSVSAMLDLYGEGQPLHELELPLLDRRSLKEYLDTMQSAGRWPELGRLSNAELGAILKRSGGLIGVVEQLLERRNEVRSSGSRRRLGLPKAHMWALVAVVALLVISYLLQGVFEPEKTRVPLEPDVLSSADGATGSASAMPAPANPAADMARQRLLEAARKVMETEAALPEEEPSVTAVETELPEATAPGGESAVPVEETRIAPLAQAVQVPAKPSGVEINGAAGDEPGEQETSLPEPKASAVVSAERESTAPGPGRQWLLAQPATAYSLQMLGSHQREAVESFIARMGSGSNWHLIETRHQNRPWFIALYGSYPTRDAALAALKSMSSTLQAQKPWARALAPLQGE</sequence>
<keyword evidence="5" id="KW-1185">Reference proteome</keyword>
<accession>A0A3P3VLE6</accession>
<dbReference type="EMBL" id="QWEZ01000002">
    <property type="protein sequence ID" value="RRJ83157.1"/>
    <property type="molecule type" value="Genomic_DNA"/>
</dbReference>
<dbReference type="GO" id="GO:0042834">
    <property type="term" value="F:peptidoglycan binding"/>
    <property type="evidence" value="ECO:0007669"/>
    <property type="project" value="InterPro"/>
</dbReference>
<dbReference type="RefSeq" id="WP_125017571.1">
    <property type="nucleotide sequence ID" value="NZ_QWEZ01000002.1"/>
</dbReference>
<dbReference type="InterPro" id="IPR027417">
    <property type="entry name" value="P-loop_NTPase"/>
</dbReference>
<dbReference type="InterPro" id="IPR007730">
    <property type="entry name" value="SPOR-like_dom"/>
</dbReference>
<dbReference type="Pfam" id="PF13401">
    <property type="entry name" value="AAA_22"/>
    <property type="match status" value="1"/>
</dbReference>
<comment type="caution">
    <text evidence="4">The sequence shown here is derived from an EMBL/GenBank/DDBJ whole genome shotgun (WGS) entry which is preliminary data.</text>
</comment>
<dbReference type="Gene3D" id="3.30.70.1070">
    <property type="entry name" value="Sporulation related repeat"/>
    <property type="match status" value="1"/>
</dbReference>
<keyword evidence="2" id="KW-1133">Transmembrane helix</keyword>
<dbReference type="PROSITE" id="PS51724">
    <property type="entry name" value="SPOR"/>
    <property type="match status" value="1"/>
</dbReference>
<dbReference type="InterPro" id="IPR036680">
    <property type="entry name" value="SPOR-like_sf"/>
</dbReference>
<dbReference type="PANTHER" id="PTHR35894">
    <property type="entry name" value="GENERAL SECRETION PATHWAY PROTEIN A-RELATED"/>
    <property type="match status" value="1"/>
</dbReference>
<feature type="transmembrane region" description="Helical" evidence="2">
    <location>
        <begin position="263"/>
        <end position="283"/>
    </location>
</feature>
<feature type="domain" description="SPOR" evidence="3">
    <location>
        <begin position="432"/>
        <end position="510"/>
    </location>
</feature>
<dbReference type="PANTHER" id="PTHR35894:SF1">
    <property type="entry name" value="PHOSPHORIBULOKINASE _ URIDINE KINASE FAMILY"/>
    <property type="match status" value="1"/>
</dbReference>
<evidence type="ECO:0000259" key="3">
    <source>
        <dbReference type="PROSITE" id="PS51724"/>
    </source>
</evidence>
<reference evidence="4 5" key="2">
    <citation type="submission" date="2018-12" db="EMBL/GenBank/DDBJ databases">
        <title>Simiduia agarivorans gen. nov., sp. nov., a marine, agarolytic bacterium isolated from shallow coastal water from Keelung, Taiwan.</title>
        <authorList>
            <person name="Shieh W.Y."/>
        </authorList>
    </citation>
    <scope>NUCLEOTIDE SEQUENCE [LARGE SCALE GENOMIC DNA]</scope>
    <source>
        <strain evidence="4 5">GTF-13</strain>
    </source>
</reference>
<dbReference type="GO" id="GO:0016887">
    <property type="term" value="F:ATP hydrolysis activity"/>
    <property type="evidence" value="ECO:0007669"/>
    <property type="project" value="InterPro"/>
</dbReference>
<dbReference type="SUPFAM" id="SSF52540">
    <property type="entry name" value="P-loop containing nucleoside triphosphate hydrolases"/>
    <property type="match status" value="1"/>
</dbReference>
<dbReference type="InterPro" id="IPR049945">
    <property type="entry name" value="AAA_22"/>
</dbReference>
<gene>
    <name evidence="4" type="ORF">D0544_15085</name>
</gene>
<evidence type="ECO:0000256" key="2">
    <source>
        <dbReference type="SAM" id="Phobius"/>
    </source>
</evidence>
<protein>
    <recommendedName>
        <fullName evidence="3">SPOR domain-containing protein</fullName>
    </recommendedName>
</protein>
<name>A0A3P3VLE6_9GAMM</name>
<organism evidence="4 5">
    <name type="scientific">Aestuariirhabdus litorea</name>
    <dbReference type="NCBI Taxonomy" id="2528527"/>
    <lineage>
        <taxon>Bacteria</taxon>
        <taxon>Pseudomonadati</taxon>
        <taxon>Pseudomonadota</taxon>
        <taxon>Gammaproteobacteria</taxon>
        <taxon>Oceanospirillales</taxon>
        <taxon>Aestuariirhabdaceae</taxon>
        <taxon>Aestuariirhabdus</taxon>
    </lineage>
</organism>
<evidence type="ECO:0000313" key="5">
    <source>
        <dbReference type="Proteomes" id="UP000280792"/>
    </source>
</evidence>
<keyword evidence="2" id="KW-0812">Transmembrane</keyword>
<dbReference type="Pfam" id="PF05036">
    <property type="entry name" value="SPOR"/>
    <property type="match status" value="1"/>
</dbReference>
<dbReference type="Proteomes" id="UP000280792">
    <property type="component" value="Unassembled WGS sequence"/>
</dbReference>
<reference evidence="4 5" key="1">
    <citation type="submission" date="2018-08" db="EMBL/GenBank/DDBJ databases">
        <authorList>
            <person name="Khan S.A."/>
        </authorList>
    </citation>
    <scope>NUCLEOTIDE SEQUENCE [LARGE SCALE GENOMIC DNA]</scope>
    <source>
        <strain evidence="4 5">GTF-13</strain>
    </source>
</reference>
<evidence type="ECO:0000256" key="1">
    <source>
        <dbReference type="SAM" id="MobiDB-lite"/>
    </source>
</evidence>
<proteinExistence type="predicted"/>
<dbReference type="InterPro" id="IPR052026">
    <property type="entry name" value="ExeA_AAA_ATPase_DNA-bind"/>
</dbReference>
<dbReference type="AlphaFoldDB" id="A0A3P3VLE6"/>